<dbReference type="EMBL" id="FNAQ01000002">
    <property type="protein sequence ID" value="SDD96565.1"/>
    <property type="molecule type" value="Genomic_DNA"/>
</dbReference>
<dbReference type="Gene3D" id="3.40.50.2300">
    <property type="match status" value="1"/>
</dbReference>
<dbReference type="Proteomes" id="UP000243205">
    <property type="component" value="Unassembled WGS sequence"/>
</dbReference>
<dbReference type="OrthoDB" id="9808843at2"/>
<gene>
    <name evidence="3" type="ORF">SAMN05661003_102263</name>
</gene>
<keyword evidence="1" id="KW-0597">Phosphoprotein</keyword>
<protein>
    <submittedName>
        <fullName evidence="3">Two-component system, chemotaxis family, response regulator CheY</fullName>
    </submittedName>
</protein>
<dbReference type="InterPro" id="IPR011006">
    <property type="entry name" value="CheY-like_superfamily"/>
</dbReference>
<evidence type="ECO:0000259" key="2">
    <source>
        <dbReference type="PROSITE" id="PS50110"/>
    </source>
</evidence>
<dbReference type="STRING" id="57664.SAMN05661003_102263"/>
<accession>A0A1G6Z3Y7</accession>
<keyword evidence="4" id="KW-1185">Reference proteome</keyword>
<feature type="domain" description="Response regulatory" evidence="2">
    <location>
        <begin position="4"/>
        <end position="119"/>
    </location>
</feature>
<feature type="modified residue" description="4-aspartylphosphate" evidence="1">
    <location>
        <position position="54"/>
    </location>
</feature>
<dbReference type="Pfam" id="PF00072">
    <property type="entry name" value="Response_reg"/>
    <property type="match status" value="1"/>
</dbReference>
<dbReference type="InterPro" id="IPR001789">
    <property type="entry name" value="Sig_transdc_resp-reg_receiver"/>
</dbReference>
<dbReference type="RefSeq" id="WP_092076332.1">
    <property type="nucleotide sequence ID" value="NZ_CALFZY010000007.1"/>
</dbReference>
<organism evidence="3 4">
    <name type="scientific">Desulfuromonas thiophila</name>
    <dbReference type="NCBI Taxonomy" id="57664"/>
    <lineage>
        <taxon>Bacteria</taxon>
        <taxon>Pseudomonadati</taxon>
        <taxon>Thermodesulfobacteriota</taxon>
        <taxon>Desulfuromonadia</taxon>
        <taxon>Desulfuromonadales</taxon>
        <taxon>Desulfuromonadaceae</taxon>
        <taxon>Desulfuromonas</taxon>
    </lineage>
</organism>
<sequence>MLQTILIVDDSPVARMIMKKCLPAGHNLTIFEAGNGQQGVEQYERHRPDLTFMDLTMPVMDGFEALRRIKQINPQAVVIVATADIQEKVLQRVATFGALYTLKKPPTKEALAQALERGTAALQQVSS</sequence>
<name>A0A1G6Z3Y7_9BACT</name>
<dbReference type="GO" id="GO:0000160">
    <property type="term" value="P:phosphorelay signal transduction system"/>
    <property type="evidence" value="ECO:0007669"/>
    <property type="project" value="InterPro"/>
</dbReference>
<dbReference type="PANTHER" id="PTHR43228">
    <property type="entry name" value="TWO-COMPONENT RESPONSE REGULATOR"/>
    <property type="match status" value="1"/>
</dbReference>
<evidence type="ECO:0000313" key="4">
    <source>
        <dbReference type="Proteomes" id="UP000243205"/>
    </source>
</evidence>
<dbReference type="SUPFAM" id="SSF52172">
    <property type="entry name" value="CheY-like"/>
    <property type="match status" value="1"/>
</dbReference>
<evidence type="ECO:0000313" key="3">
    <source>
        <dbReference type="EMBL" id="SDD96565.1"/>
    </source>
</evidence>
<evidence type="ECO:0000256" key="1">
    <source>
        <dbReference type="PROSITE-ProRule" id="PRU00169"/>
    </source>
</evidence>
<dbReference type="InterPro" id="IPR052048">
    <property type="entry name" value="ST_Response_Regulator"/>
</dbReference>
<dbReference type="PANTHER" id="PTHR43228:SF1">
    <property type="entry name" value="TWO-COMPONENT RESPONSE REGULATOR ARR22"/>
    <property type="match status" value="1"/>
</dbReference>
<dbReference type="PROSITE" id="PS50110">
    <property type="entry name" value="RESPONSE_REGULATORY"/>
    <property type="match status" value="1"/>
</dbReference>
<dbReference type="AlphaFoldDB" id="A0A1G6Z3Y7"/>
<proteinExistence type="predicted"/>
<reference evidence="4" key="1">
    <citation type="submission" date="2016-10" db="EMBL/GenBank/DDBJ databases">
        <authorList>
            <person name="Varghese N."/>
            <person name="Submissions S."/>
        </authorList>
    </citation>
    <scope>NUCLEOTIDE SEQUENCE [LARGE SCALE GENOMIC DNA]</scope>
    <source>
        <strain evidence="4">DSM 8987</strain>
    </source>
</reference>
<dbReference type="SMART" id="SM00448">
    <property type="entry name" value="REC"/>
    <property type="match status" value="1"/>
</dbReference>